<organism evidence="1">
    <name type="scientific">Anopheles darlingi</name>
    <name type="common">Mosquito</name>
    <dbReference type="NCBI Taxonomy" id="43151"/>
    <lineage>
        <taxon>Eukaryota</taxon>
        <taxon>Metazoa</taxon>
        <taxon>Ecdysozoa</taxon>
        <taxon>Arthropoda</taxon>
        <taxon>Hexapoda</taxon>
        <taxon>Insecta</taxon>
        <taxon>Pterygota</taxon>
        <taxon>Neoptera</taxon>
        <taxon>Endopterygota</taxon>
        <taxon>Diptera</taxon>
        <taxon>Nematocera</taxon>
        <taxon>Culicoidea</taxon>
        <taxon>Culicidae</taxon>
        <taxon>Anophelinae</taxon>
        <taxon>Anopheles</taxon>
    </lineage>
</organism>
<sequence length="130" mass="14083">MASRLLRPITIPGRRIVICLATITTVMGTGLGATALRHLSILPPGHRHRICWRRAVGVVDRTAVLPPTHRTRLVFEVRTTMSIITRGRSVAAVNDGTTCIRRSTCFSLCSGRNICAWAVVSVVAMGVVVP</sequence>
<dbReference type="AlphaFoldDB" id="A0A2M4DFQ1"/>
<name>A0A2M4DFQ1_ANODA</name>
<evidence type="ECO:0000313" key="1">
    <source>
        <dbReference type="EMBL" id="MBW76412.1"/>
    </source>
</evidence>
<proteinExistence type="predicted"/>
<accession>A0A2M4DFQ1</accession>
<dbReference type="EMBL" id="GGFL01012234">
    <property type="protein sequence ID" value="MBW76412.1"/>
    <property type="molecule type" value="Transcribed_RNA"/>
</dbReference>
<reference evidence="1" key="1">
    <citation type="submission" date="2018-01" db="EMBL/GenBank/DDBJ databases">
        <title>An insight into the sialome of Amazonian anophelines.</title>
        <authorList>
            <person name="Ribeiro J.M."/>
            <person name="Scarpassa V."/>
            <person name="Calvo E."/>
        </authorList>
    </citation>
    <scope>NUCLEOTIDE SEQUENCE</scope>
</reference>
<protein>
    <submittedName>
        <fullName evidence="1">Putative secreted protein</fullName>
    </submittedName>
</protein>